<keyword evidence="16" id="KW-1185">Reference proteome</keyword>
<dbReference type="GO" id="GO:0005694">
    <property type="term" value="C:chromosome"/>
    <property type="evidence" value="ECO:0007669"/>
    <property type="project" value="UniProtKB-SubCell"/>
</dbReference>
<evidence type="ECO:0000313" key="16">
    <source>
        <dbReference type="Proteomes" id="UP001604277"/>
    </source>
</evidence>
<dbReference type="InterPro" id="IPR044597">
    <property type="entry name" value="SMH1-6"/>
</dbReference>
<comment type="subcellular location">
    <subcellularLocation>
        <location evidence="1">Chromosome</location>
    </subcellularLocation>
    <subcellularLocation>
        <location evidence="2">Nucleus</location>
        <location evidence="2">Nucleolus</location>
    </subcellularLocation>
</comment>
<evidence type="ECO:0000256" key="9">
    <source>
        <dbReference type="ARBA" id="ARBA00032813"/>
    </source>
</evidence>
<dbReference type="InterPro" id="IPR005818">
    <property type="entry name" value="Histone_H1/H5_H15"/>
</dbReference>
<dbReference type="Proteomes" id="UP001604277">
    <property type="component" value="Unassembled WGS sequence"/>
</dbReference>
<keyword evidence="3" id="KW-0158">Chromosome</keyword>
<keyword evidence="8" id="KW-0539">Nucleus</keyword>
<feature type="region of interest" description="Disordered" evidence="11">
    <location>
        <begin position="94"/>
        <end position="115"/>
    </location>
</feature>
<comment type="caution">
    <text evidence="15">The sequence shown here is derived from an EMBL/GenBank/DDBJ whole genome shotgun (WGS) entry which is preliminary data.</text>
</comment>
<dbReference type="AlphaFoldDB" id="A0ABD1WR39"/>
<organism evidence="15 16">
    <name type="scientific">Forsythia ovata</name>
    <dbReference type="NCBI Taxonomy" id="205694"/>
    <lineage>
        <taxon>Eukaryota</taxon>
        <taxon>Viridiplantae</taxon>
        <taxon>Streptophyta</taxon>
        <taxon>Embryophyta</taxon>
        <taxon>Tracheophyta</taxon>
        <taxon>Spermatophyta</taxon>
        <taxon>Magnoliopsida</taxon>
        <taxon>eudicotyledons</taxon>
        <taxon>Gunneridae</taxon>
        <taxon>Pentapetalae</taxon>
        <taxon>asterids</taxon>
        <taxon>lamiids</taxon>
        <taxon>Lamiales</taxon>
        <taxon>Oleaceae</taxon>
        <taxon>Forsythieae</taxon>
        <taxon>Forsythia</taxon>
    </lineage>
</organism>
<evidence type="ECO:0000256" key="6">
    <source>
        <dbReference type="ARBA" id="ARBA00023125"/>
    </source>
</evidence>
<evidence type="ECO:0000259" key="13">
    <source>
        <dbReference type="PROSITE" id="PS51294"/>
    </source>
</evidence>
<dbReference type="SUPFAM" id="SSF46785">
    <property type="entry name" value="Winged helix' DNA-binding domain"/>
    <property type="match status" value="1"/>
</dbReference>
<dbReference type="InterPro" id="IPR036388">
    <property type="entry name" value="WH-like_DNA-bd_sf"/>
</dbReference>
<dbReference type="Pfam" id="PF00249">
    <property type="entry name" value="Myb_DNA-binding"/>
    <property type="match status" value="1"/>
</dbReference>
<keyword evidence="4" id="KW-0805">Transcription regulation</keyword>
<keyword evidence="7" id="KW-0804">Transcription</keyword>
<dbReference type="Gene3D" id="1.10.10.10">
    <property type="entry name" value="Winged helix-like DNA-binding domain superfamily/Winged helix DNA-binding domain"/>
    <property type="match status" value="1"/>
</dbReference>
<reference evidence="16" key="1">
    <citation type="submission" date="2024-07" db="EMBL/GenBank/DDBJ databases">
        <title>Two chromosome-level genome assemblies of Korean endemic species Abeliophyllum distichum and Forsythia ovata (Oleaceae).</title>
        <authorList>
            <person name="Jang H."/>
        </authorList>
    </citation>
    <scope>NUCLEOTIDE SEQUENCE [LARGE SCALE GENOMIC DNA]</scope>
</reference>
<feature type="domain" description="HTH myb-type" evidence="13">
    <location>
        <begin position="1"/>
        <end position="61"/>
    </location>
</feature>
<evidence type="ECO:0000256" key="7">
    <source>
        <dbReference type="ARBA" id="ARBA00023163"/>
    </source>
</evidence>
<dbReference type="PROSITE" id="PS50090">
    <property type="entry name" value="MYB_LIKE"/>
    <property type="match status" value="1"/>
</dbReference>
<dbReference type="PROSITE" id="PS51504">
    <property type="entry name" value="H15"/>
    <property type="match status" value="1"/>
</dbReference>
<dbReference type="InterPro" id="IPR001005">
    <property type="entry name" value="SANT/Myb"/>
</dbReference>
<protein>
    <recommendedName>
        <fullName evidence="9">MYB transcription factor</fullName>
    </recommendedName>
</protein>
<dbReference type="SUPFAM" id="SSF46689">
    <property type="entry name" value="Homeodomain-like"/>
    <property type="match status" value="1"/>
</dbReference>
<dbReference type="InterPro" id="IPR036390">
    <property type="entry name" value="WH_DNA-bd_sf"/>
</dbReference>
<dbReference type="GO" id="GO:0003690">
    <property type="term" value="F:double-stranded DNA binding"/>
    <property type="evidence" value="ECO:0007669"/>
    <property type="project" value="UniProtKB-ARBA"/>
</dbReference>
<evidence type="ECO:0000259" key="14">
    <source>
        <dbReference type="PROSITE" id="PS51504"/>
    </source>
</evidence>
<dbReference type="SMART" id="SM00526">
    <property type="entry name" value="H15"/>
    <property type="match status" value="1"/>
</dbReference>
<evidence type="ECO:0000256" key="3">
    <source>
        <dbReference type="ARBA" id="ARBA00022454"/>
    </source>
</evidence>
<dbReference type="PANTHER" id="PTHR46267:SF11">
    <property type="entry name" value="TELOMERE REPEAT-BINDING FACTOR 2"/>
    <property type="match status" value="1"/>
</dbReference>
<feature type="coiled-coil region" evidence="10">
    <location>
        <begin position="240"/>
        <end position="277"/>
    </location>
</feature>
<evidence type="ECO:0000256" key="10">
    <source>
        <dbReference type="SAM" id="Coils"/>
    </source>
</evidence>
<accession>A0ABD1WR39</accession>
<evidence type="ECO:0000313" key="15">
    <source>
        <dbReference type="EMBL" id="KAL2551950.1"/>
    </source>
</evidence>
<evidence type="ECO:0000256" key="2">
    <source>
        <dbReference type="ARBA" id="ARBA00004604"/>
    </source>
</evidence>
<evidence type="ECO:0000259" key="12">
    <source>
        <dbReference type="PROSITE" id="PS50090"/>
    </source>
</evidence>
<proteinExistence type="predicted"/>
<evidence type="ECO:0000256" key="5">
    <source>
        <dbReference type="ARBA" id="ARBA00023054"/>
    </source>
</evidence>
<dbReference type="CDD" id="cd11660">
    <property type="entry name" value="SANT_TRF"/>
    <property type="match status" value="1"/>
</dbReference>
<keyword evidence="6" id="KW-0238">DNA-binding</keyword>
<name>A0ABD1WR39_9LAMI</name>
<dbReference type="GO" id="GO:0043565">
    <property type="term" value="F:sequence-specific DNA binding"/>
    <property type="evidence" value="ECO:0007669"/>
    <property type="project" value="UniProtKB-ARBA"/>
</dbReference>
<gene>
    <name evidence="15" type="ORF">Fot_05569</name>
</gene>
<dbReference type="InterPro" id="IPR017930">
    <property type="entry name" value="Myb_dom"/>
</dbReference>
<keyword evidence="5 10" id="KW-0175">Coiled coil</keyword>
<evidence type="ECO:0000256" key="8">
    <source>
        <dbReference type="ARBA" id="ARBA00023242"/>
    </source>
</evidence>
<sequence length="380" mass="42009">MGAPKQRWTTVEEAAFKAGIAKYGLGKWSTILKDPEFNTVLRSRSNVDLKDKWRNMNSMANALGARYRARLPCKSNQLTSRDDGNALALGTVAENDSEAPPPAVHNETPEDAGSRTQISRLDDLILEAITKLKEPRGSSRNAIAQYMEDRQLAPPDFERKLAANLKILTEAGRLVKVKHQYRIAPSSMLIDVGKDPSVLLQEETPRLSSEVEKSGIRILTRAEVDAELEAMMRMTPQEARAAAARAAAEAEAAIAAAEEAAKEAEEAESEAEAARCFAEAAIKSLKYRTVRASLFHAYAESKVARMQRLNSKINFFCKGCDGGSRTAVEFHGLLPMTPSNYQIWPSHFHAQIFCSASAYTQVNNTWWKENTKLLLKQATP</sequence>
<feature type="domain" description="H15" evidence="14">
    <location>
        <begin position="117"/>
        <end position="185"/>
    </location>
</feature>
<dbReference type="GO" id="GO:0005730">
    <property type="term" value="C:nucleolus"/>
    <property type="evidence" value="ECO:0007669"/>
    <property type="project" value="UniProtKB-SubCell"/>
</dbReference>
<evidence type="ECO:0000256" key="4">
    <source>
        <dbReference type="ARBA" id="ARBA00023015"/>
    </source>
</evidence>
<evidence type="ECO:0000256" key="1">
    <source>
        <dbReference type="ARBA" id="ARBA00004286"/>
    </source>
</evidence>
<dbReference type="EMBL" id="JBFOLJ010000002">
    <property type="protein sequence ID" value="KAL2551950.1"/>
    <property type="molecule type" value="Genomic_DNA"/>
</dbReference>
<dbReference type="InterPro" id="IPR009057">
    <property type="entry name" value="Homeodomain-like_sf"/>
</dbReference>
<dbReference type="PROSITE" id="PS51294">
    <property type="entry name" value="HTH_MYB"/>
    <property type="match status" value="1"/>
</dbReference>
<dbReference type="FunFam" id="1.10.10.60:FF:000168">
    <property type="entry name" value="Telomere repeat-binding factor 1"/>
    <property type="match status" value="1"/>
</dbReference>
<dbReference type="Pfam" id="PF00538">
    <property type="entry name" value="Linker_histone"/>
    <property type="match status" value="1"/>
</dbReference>
<evidence type="ECO:0000256" key="11">
    <source>
        <dbReference type="SAM" id="MobiDB-lite"/>
    </source>
</evidence>
<feature type="domain" description="Myb-like" evidence="12">
    <location>
        <begin position="5"/>
        <end position="57"/>
    </location>
</feature>
<dbReference type="SMART" id="SM00717">
    <property type="entry name" value="SANT"/>
    <property type="match status" value="1"/>
</dbReference>
<dbReference type="PANTHER" id="PTHR46267">
    <property type="entry name" value="SINGLE MYB HISTONE 4"/>
    <property type="match status" value="1"/>
</dbReference>
<dbReference type="Gene3D" id="1.10.246.220">
    <property type="match status" value="1"/>
</dbReference>